<evidence type="ECO:0000256" key="9">
    <source>
        <dbReference type="HAMAP-Rule" id="MF_01463"/>
    </source>
</evidence>
<comment type="subunit">
    <text evidence="9">Forms a complex with SecF. Part of the essential Sec protein translocation apparatus which comprises SecA, SecYEG and auxiliary proteins SecDF. Other proteins may also be involved.</text>
</comment>
<dbReference type="Pfam" id="PF22599">
    <property type="entry name" value="SecDF_P1_head"/>
    <property type="match status" value="1"/>
</dbReference>
<organism evidence="13">
    <name type="scientific">candidate division WOR-3 bacterium</name>
    <dbReference type="NCBI Taxonomy" id="2052148"/>
    <lineage>
        <taxon>Bacteria</taxon>
        <taxon>Bacteria division WOR-3</taxon>
    </lineage>
</organism>
<dbReference type="InterPro" id="IPR055344">
    <property type="entry name" value="SecD_SecF_C_bact"/>
</dbReference>
<dbReference type="FunFam" id="1.20.1640.10:FF:000004">
    <property type="entry name" value="Protein translocase subunit SecD"/>
    <property type="match status" value="1"/>
</dbReference>
<feature type="domain" description="Protein translocase subunit SecDF P1" evidence="11">
    <location>
        <begin position="56"/>
        <end position="110"/>
    </location>
</feature>
<dbReference type="GO" id="GO:0006605">
    <property type="term" value="P:protein targeting"/>
    <property type="evidence" value="ECO:0007669"/>
    <property type="project" value="UniProtKB-UniRule"/>
</dbReference>
<accession>A0A7C1SK08</accession>
<evidence type="ECO:0000256" key="4">
    <source>
        <dbReference type="ARBA" id="ARBA00022692"/>
    </source>
</evidence>
<keyword evidence="3 9" id="KW-1003">Cell membrane</keyword>
<dbReference type="InterPro" id="IPR048631">
    <property type="entry name" value="SecD_1st"/>
</dbReference>
<proteinExistence type="inferred from homology"/>
<dbReference type="GO" id="GO:0043952">
    <property type="term" value="P:protein transport by the Sec complex"/>
    <property type="evidence" value="ECO:0007669"/>
    <property type="project" value="UniProtKB-UniRule"/>
</dbReference>
<dbReference type="SUPFAM" id="SSF82866">
    <property type="entry name" value="Multidrug efflux transporter AcrB transmembrane domain"/>
    <property type="match status" value="1"/>
</dbReference>
<comment type="similarity">
    <text evidence="9">Belongs to the SecD/SecF family. SecD subfamily.</text>
</comment>
<keyword evidence="2 9" id="KW-0813">Transport</keyword>
<dbReference type="PANTHER" id="PTHR30081">
    <property type="entry name" value="PROTEIN-EXPORT MEMBRANE PROTEIN SEC"/>
    <property type="match status" value="1"/>
</dbReference>
<comment type="caution">
    <text evidence="9">Lacks conserved residue(s) required for the propagation of feature annotation.</text>
</comment>
<keyword evidence="5 9" id="KW-0653">Protein transport</keyword>
<dbReference type="InterPro" id="IPR054384">
    <property type="entry name" value="SecDF_P1_head"/>
</dbReference>
<comment type="caution">
    <text evidence="13">The sequence shown here is derived from an EMBL/GenBank/DDBJ whole genome shotgun (WGS) entry which is preliminary data.</text>
</comment>
<dbReference type="Gene3D" id="3.30.1360.200">
    <property type="match status" value="1"/>
</dbReference>
<evidence type="ECO:0000313" key="14">
    <source>
        <dbReference type="EMBL" id="HFJ54260.1"/>
    </source>
</evidence>
<dbReference type="GO" id="GO:0005886">
    <property type="term" value="C:plasma membrane"/>
    <property type="evidence" value="ECO:0007669"/>
    <property type="project" value="UniProtKB-SubCell"/>
</dbReference>
<reference evidence="13" key="1">
    <citation type="journal article" date="2020" name="mSystems">
        <title>Genome- and Community-Level Interaction Insights into Carbon Utilization and Element Cycling Functions of Hydrothermarchaeota in Hydrothermal Sediment.</title>
        <authorList>
            <person name="Zhou Z."/>
            <person name="Liu Y."/>
            <person name="Xu W."/>
            <person name="Pan J."/>
            <person name="Luo Z.H."/>
            <person name="Li M."/>
        </authorList>
    </citation>
    <scope>NUCLEOTIDE SEQUENCE [LARGE SCALE GENOMIC DNA]</scope>
    <source>
        <strain evidence="13">SpSt-265</strain>
        <strain evidence="14">SpSt-465</strain>
    </source>
</reference>
<sequence length="503" mass="54900">MVVLTEIVEFNRHKAALYEKRIIHLGLDLVGGMHVVLDIDRSQLSEEEARRAPDLALEVIRNRIDQFGVFEPTIQKTDKGRILVQLPGVDRERALNIIKQPAHLTFQLVEEKAKVYDALKVIDEKLQAAGLISPVADTVSLVESDTASERGAPGSLLSYIKSEGDELDLMIAADDTAAFSRLLLQGREFWPQGYEFRFGPVEAEEYGKVVRVYLLKSEPELVGTRLRRAEPAIYQGADLERANTWVVNFELDREGAAKFAQVTGRNVGRRLAIVLDGVVRSAPRIQERIPNGRGQITMNDRRGDKAKDLSIVLNSGALPAPVVVVEERSIGASLGADAIRRGLIASAVGAIAVLLFMLVYYGAGGILADLALFINIFLLLAVLAALRATLTLPGLAGIALTIGMAVDANVLVFERIREESKSGKTPMAAVDTGYQRALVTIIDANATTIITAIALYFIGSGPVRGFAITLAVGLIINVMTAVFLTRFIFDLFLSRFEVKTLRI</sequence>
<comment type="subcellular location">
    <subcellularLocation>
        <location evidence="1 9">Cell membrane</location>
        <topology evidence="1 9">Multi-pass membrane protein</topology>
    </subcellularLocation>
</comment>
<dbReference type="PANTHER" id="PTHR30081:SF1">
    <property type="entry name" value="PROTEIN TRANSLOCASE SUBUNIT SECD"/>
    <property type="match status" value="1"/>
</dbReference>
<dbReference type="AlphaFoldDB" id="A0A7C1SK08"/>
<keyword evidence="4 9" id="KW-0812">Transmembrane</keyword>
<evidence type="ECO:0000256" key="7">
    <source>
        <dbReference type="ARBA" id="ARBA00023010"/>
    </source>
</evidence>
<feature type="transmembrane region" description="Helical" evidence="9">
    <location>
        <begin position="396"/>
        <end position="416"/>
    </location>
</feature>
<evidence type="ECO:0000313" key="13">
    <source>
        <dbReference type="EMBL" id="HEA87305.1"/>
    </source>
</evidence>
<evidence type="ECO:0000256" key="2">
    <source>
        <dbReference type="ARBA" id="ARBA00022448"/>
    </source>
</evidence>
<feature type="domain" description="Protein export membrane protein SecD/SecF C-terminal" evidence="10">
    <location>
        <begin position="325"/>
        <end position="488"/>
    </location>
</feature>
<feature type="transmembrane region" description="Helical" evidence="9">
    <location>
        <begin position="370"/>
        <end position="390"/>
    </location>
</feature>
<evidence type="ECO:0000256" key="5">
    <source>
        <dbReference type="ARBA" id="ARBA00022927"/>
    </source>
</evidence>
<feature type="transmembrane region" description="Helical" evidence="9">
    <location>
        <begin position="437"/>
        <end position="459"/>
    </location>
</feature>
<dbReference type="InterPro" id="IPR048634">
    <property type="entry name" value="SecD_SecF_C"/>
</dbReference>
<evidence type="ECO:0000259" key="10">
    <source>
        <dbReference type="Pfam" id="PF02355"/>
    </source>
</evidence>
<name>A0A7C1SK08_UNCW3</name>
<dbReference type="NCBIfam" id="TIGR00916">
    <property type="entry name" value="2A0604s01"/>
    <property type="match status" value="1"/>
</dbReference>
<dbReference type="GO" id="GO:0015450">
    <property type="term" value="F:protein-transporting ATPase activity"/>
    <property type="evidence" value="ECO:0007669"/>
    <property type="project" value="InterPro"/>
</dbReference>
<dbReference type="EMBL" id="DSTU01000008">
    <property type="protein sequence ID" value="HFJ54260.1"/>
    <property type="molecule type" value="Genomic_DNA"/>
</dbReference>
<dbReference type="EMBL" id="DSLG01000005">
    <property type="protein sequence ID" value="HEA87305.1"/>
    <property type="molecule type" value="Genomic_DNA"/>
</dbReference>
<dbReference type="Pfam" id="PF21760">
    <property type="entry name" value="SecD_1st"/>
    <property type="match status" value="1"/>
</dbReference>
<dbReference type="Gene3D" id="1.20.1640.10">
    <property type="entry name" value="Multidrug efflux transporter AcrB transmembrane domain"/>
    <property type="match status" value="1"/>
</dbReference>
<evidence type="ECO:0000259" key="12">
    <source>
        <dbReference type="Pfam" id="PF22599"/>
    </source>
</evidence>
<keyword evidence="7 9" id="KW-0811">Translocation</keyword>
<protein>
    <recommendedName>
        <fullName evidence="9">Protein translocase subunit SecD</fullName>
    </recommendedName>
</protein>
<dbReference type="InterPro" id="IPR005791">
    <property type="entry name" value="SecD"/>
</dbReference>
<comment type="function">
    <text evidence="9">Part of the Sec protein translocase complex. Interacts with the SecYEG preprotein conducting channel. SecDF uses the proton motive force (PMF) to complete protein translocation after the ATP-dependent function of SecA.</text>
</comment>
<dbReference type="Pfam" id="PF02355">
    <property type="entry name" value="SecD_SecF_C"/>
    <property type="match status" value="1"/>
</dbReference>
<feature type="transmembrane region" description="Helical" evidence="9">
    <location>
        <begin position="465"/>
        <end position="489"/>
    </location>
</feature>
<dbReference type="HAMAP" id="MF_01463_B">
    <property type="entry name" value="SecD_B"/>
    <property type="match status" value="1"/>
</dbReference>
<evidence type="ECO:0000256" key="3">
    <source>
        <dbReference type="ARBA" id="ARBA00022475"/>
    </source>
</evidence>
<evidence type="ECO:0000256" key="8">
    <source>
        <dbReference type="ARBA" id="ARBA00023136"/>
    </source>
</evidence>
<evidence type="ECO:0000259" key="11">
    <source>
        <dbReference type="Pfam" id="PF21760"/>
    </source>
</evidence>
<gene>
    <name evidence="9 13" type="primary">secD</name>
    <name evidence="13" type="ORF">ENP94_04750</name>
    <name evidence="14" type="ORF">ENS16_06185</name>
</gene>
<feature type="transmembrane region" description="Helical" evidence="9">
    <location>
        <begin position="343"/>
        <end position="363"/>
    </location>
</feature>
<dbReference type="Gene3D" id="3.30.70.3220">
    <property type="match status" value="1"/>
</dbReference>
<evidence type="ECO:0000256" key="6">
    <source>
        <dbReference type="ARBA" id="ARBA00022989"/>
    </source>
</evidence>
<dbReference type="GO" id="GO:0065002">
    <property type="term" value="P:intracellular protein transmembrane transport"/>
    <property type="evidence" value="ECO:0007669"/>
    <property type="project" value="UniProtKB-UniRule"/>
</dbReference>
<keyword evidence="8 9" id="KW-0472">Membrane</keyword>
<dbReference type="NCBIfam" id="TIGR01129">
    <property type="entry name" value="secD"/>
    <property type="match status" value="1"/>
</dbReference>
<keyword evidence="6 9" id="KW-1133">Transmembrane helix</keyword>
<evidence type="ECO:0000256" key="1">
    <source>
        <dbReference type="ARBA" id="ARBA00004651"/>
    </source>
</evidence>
<dbReference type="InterPro" id="IPR022813">
    <property type="entry name" value="SecD/SecF_arch_bac"/>
</dbReference>
<feature type="domain" description="SecDF P1 head subdomain" evidence="12">
    <location>
        <begin position="211"/>
        <end position="320"/>
    </location>
</feature>